<dbReference type="GO" id="GO:0032259">
    <property type="term" value="P:methylation"/>
    <property type="evidence" value="ECO:0007669"/>
    <property type="project" value="UniProtKB-KW"/>
</dbReference>
<proteinExistence type="predicted"/>
<dbReference type="Gene3D" id="3.40.50.150">
    <property type="entry name" value="Vaccinia Virus protein VP39"/>
    <property type="match status" value="1"/>
</dbReference>
<evidence type="ECO:0000313" key="2">
    <source>
        <dbReference type="EMBL" id="RYC14554.1"/>
    </source>
</evidence>
<dbReference type="InterPro" id="IPR029063">
    <property type="entry name" value="SAM-dependent_MTases_sf"/>
</dbReference>
<dbReference type="AlphaFoldDB" id="A0A4Q2TBK1"/>
<dbReference type="SUPFAM" id="SSF53335">
    <property type="entry name" value="S-adenosyl-L-methionine-dependent methyltransferases"/>
    <property type="match status" value="1"/>
</dbReference>
<feature type="domain" description="Methyltransferase type 11" evidence="1">
    <location>
        <begin position="58"/>
        <end position="142"/>
    </location>
</feature>
<gene>
    <name evidence="2" type="ORF">EUA94_00035</name>
</gene>
<dbReference type="CDD" id="cd02440">
    <property type="entry name" value="AdoMet_MTases"/>
    <property type="match status" value="1"/>
</dbReference>
<evidence type="ECO:0000313" key="3">
    <source>
        <dbReference type="Proteomes" id="UP000291101"/>
    </source>
</evidence>
<keyword evidence="3" id="KW-1185">Reference proteome</keyword>
<dbReference type="GO" id="GO:0008757">
    <property type="term" value="F:S-adenosylmethionine-dependent methyltransferase activity"/>
    <property type="evidence" value="ECO:0007669"/>
    <property type="project" value="InterPro"/>
</dbReference>
<dbReference type="RefSeq" id="WP_129423455.1">
    <property type="nucleotide sequence ID" value="NZ_SDWV01000001.1"/>
</dbReference>
<accession>A0A4Q2TBK1</accession>
<organism evidence="2 3">
    <name type="scientific">Nocardioides zhouii</name>
    <dbReference type="NCBI Taxonomy" id="1168729"/>
    <lineage>
        <taxon>Bacteria</taxon>
        <taxon>Bacillati</taxon>
        <taxon>Actinomycetota</taxon>
        <taxon>Actinomycetes</taxon>
        <taxon>Propionibacteriales</taxon>
        <taxon>Nocardioidaceae</taxon>
        <taxon>Nocardioides</taxon>
    </lineage>
</organism>
<dbReference type="Pfam" id="PF08241">
    <property type="entry name" value="Methyltransf_11"/>
    <property type="match status" value="1"/>
</dbReference>
<keyword evidence="2" id="KW-0489">Methyltransferase</keyword>
<evidence type="ECO:0000259" key="1">
    <source>
        <dbReference type="Pfam" id="PF08241"/>
    </source>
</evidence>
<dbReference type="InterPro" id="IPR013216">
    <property type="entry name" value="Methyltransf_11"/>
</dbReference>
<comment type="caution">
    <text evidence="2">The sequence shown here is derived from an EMBL/GenBank/DDBJ whole genome shotgun (WGS) entry which is preliminary data.</text>
</comment>
<dbReference type="OrthoDB" id="6064711at2"/>
<reference evidence="2 3" key="1">
    <citation type="submission" date="2019-01" db="EMBL/GenBank/DDBJ databases">
        <title>Novel species of Nocardioides.</title>
        <authorList>
            <person name="Liu Q."/>
            <person name="X Y.-H."/>
        </authorList>
    </citation>
    <scope>NUCLEOTIDE SEQUENCE [LARGE SCALE GENOMIC DNA]</scope>
    <source>
        <strain evidence="2 3">HLT2-9</strain>
    </source>
</reference>
<dbReference type="EMBL" id="SDWV01000001">
    <property type="protein sequence ID" value="RYC14554.1"/>
    <property type="molecule type" value="Genomic_DNA"/>
</dbReference>
<sequence length="273" mass="30445">MSWDKETLLARIDDAARRIRHEAGSPCPPEIAAYARALPDGRRESAVVLGMTPELRTLALSRFERVVSIDMSPEAVAAFGEWPEGREREEIVQADWRDLPRYARGVDAVLTDGGFPNSSDVDGMGELLTCVRDVLRPGGRLVTRHPVVPEGLDLDAESHPRLVARYREGSLDPAEFGFGMRLLGHLRCCWDGKHLDNVRLFAEIDSDQALTDAERVLISRYVFNGRNVLLSAGEWERLLVGRGYEFAVEVLTGRDWYRYYPVYSATPAGSGTG</sequence>
<name>A0A4Q2TBK1_9ACTN</name>
<dbReference type="Proteomes" id="UP000291101">
    <property type="component" value="Unassembled WGS sequence"/>
</dbReference>
<keyword evidence="2" id="KW-0808">Transferase</keyword>
<protein>
    <submittedName>
        <fullName evidence="2">Class I SAM-dependent methyltransferase</fullName>
    </submittedName>
</protein>